<dbReference type="InterPro" id="IPR044522">
    <property type="entry name" value="TSO1-like"/>
</dbReference>
<dbReference type="InterPro" id="IPR033467">
    <property type="entry name" value="Tesmin/TSO1-like_CXC"/>
</dbReference>
<reference evidence="6 7" key="1">
    <citation type="submission" date="2019-05" db="EMBL/GenBank/DDBJ databases">
        <title>Mikania micrantha, genome provides insights into the molecular mechanism of rapid growth.</title>
        <authorList>
            <person name="Liu B."/>
        </authorList>
    </citation>
    <scope>NUCLEOTIDE SEQUENCE [LARGE SCALE GENOMIC DNA]</scope>
    <source>
        <strain evidence="6">NLD-2019</strain>
        <tissue evidence="6">Leaf</tissue>
    </source>
</reference>
<dbReference type="GO" id="GO:0003700">
    <property type="term" value="F:DNA-binding transcription factor activity"/>
    <property type="evidence" value="ECO:0007669"/>
    <property type="project" value="InterPro"/>
</dbReference>
<keyword evidence="7" id="KW-1185">Reference proteome</keyword>
<organism evidence="6 7">
    <name type="scientific">Mikania micrantha</name>
    <name type="common">bitter vine</name>
    <dbReference type="NCBI Taxonomy" id="192012"/>
    <lineage>
        <taxon>Eukaryota</taxon>
        <taxon>Viridiplantae</taxon>
        <taxon>Streptophyta</taxon>
        <taxon>Embryophyta</taxon>
        <taxon>Tracheophyta</taxon>
        <taxon>Spermatophyta</taxon>
        <taxon>Magnoliopsida</taxon>
        <taxon>eudicotyledons</taxon>
        <taxon>Gunneridae</taxon>
        <taxon>Pentapetalae</taxon>
        <taxon>asterids</taxon>
        <taxon>campanulids</taxon>
        <taxon>Asterales</taxon>
        <taxon>Asteraceae</taxon>
        <taxon>Asteroideae</taxon>
        <taxon>Heliantheae alliance</taxon>
        <taxon>Eupatorieae</taxon>
        <taxon>Mikania</taxon>
    </lineage>
</organism>
<evidence type="ECO:0000313" key="6">
    <source>
        <dbReference type="EMBL" id="KAD2393012.1"/>
    </source>
</evidence>
<evidence type="ECO:0000256" key="4">
    <source>
        <dbReference type="SAM" id="MobiDB-lite"/>
    </source>
</evidence>
<dbReference type="EMBL" id="SZYD01000019">
    <property type="protein sequence ID" value="KAD2393012.1"/>
    <property type="molecule type" value="Genomic_DNA"/>
</dbReference>
<comment type="similarity">
    <text evidence="2">Belongs to the lin-54 family.</text>
</comment>
<gene>
    <name evidence="6" type="ORF">E3N88_39989</name>
</gene>
<dbReference type="InterPro" id="IPR005172">
    <property type="entry name" value="CRC"/>
</dbReference>
<feature type="domain" description="CRC" evidence="5">
    <location>
        <begin position="519"/>
        <end position="644"/>
    </location>
</feature>
<proteinExistence type="inferred from homology"/>
<evidence type="ECO:0000256" key="1">
    <source>
        <dbReference type="ARBA" id="ARBA00004123"/>
    </source>
</evidence>
<dbReference type="PANTHER" id="PTHR46159:SF12">
    <property type="entry name" value="PROTEIN TESMIN_TSO1-LIKE CXC 3-RELATED"/>
    <property type="match status" value="1"/>
</dbReference>
<feature type="compositionally biased region" description="Polar residues" evidence="4">
    <location>
        <begin position="369"/>
        <end position="398"/>
    </location>
</feature>
<protein>
    <recommendedName>
        <fullName evidence="5">CRC domain-containing protein</fullName>
    </recommendedName>
</protein>
<keyword evidence="3" id="KW-0539">Nucleus</keyword>
<feature type="region of interest" description="Disordered" evidence="4">
    <location>
        <begin position="746"/>
        <end position="779"/>
    </location>
</feature>
<feature type="region of interest" description="Disordered" evidence="4">
    <location>
        <begin position="366"/>
        <end position="398"/>
    </location>
</feature>
<evidence type="ECO:0000256" key="2">
    <source>
        <dbReference type="ARBA" id="ARBA00007267"/>
    </source>
</evidence>
<evidence type="ECO:0000256" key="3">
    <source>
        <dbReference type="ARBA" id="ARBA00023242"/>
    </source>
</evidence>
<dbReference type="OrthoDB" id="6283463at2759"/>
<comment type="subcellular location">
    <subcellularLocation>
        <location evidence="1">Nucleus</location>
    </subcellularLocation>
</comment>
<comment type="caution">
    <text evidence="6">The sequence shown here is derived from an EMBL/GenBank/DDBJ whole genome shotgun (WGS) entry which is preliminary data.</text>
</comment>
<dbReference type="Pfam" id="PF03638">
    <property type="entry name" value="TCR"/>
    <property type="match status" value="2"/>
</dbReference>
<dbReference type="Proteomes" id="UP000326396">
    <property type="component" value="Linkage Group LG9"/>
</dbReference>
<dbReference type="GO" id="GO:0005634">
    <property type="term" value="C:nucleus"/>
    <property type="evidence" value="ECO:0007669"/>
    <property type="project" value="UniProtKB-SubCell"/>
</dbReference>
<evidence type="ECO:0000313" key="7">
    <source>
        <dbReference type="Proteomes" id="UP000326396"/>
    </source>
</evidence>
<evidence type="ECO:0000259" key="5">
    <source>
        <dbReference type="PROSITE" id="PS51634"/>
    </source>
</evidence>
<feature type="compositionally biased region" description="Polar residues" evidence="4">
    <location>
        <begin position="131"/>
        <end position="142"/>
    </location>
</feature>
<sequence length="825" mass="90640">MCAFVGFLQSAKSQNKNFLPASSSISSHLVVQFFNHKTADTDLRLKMGHEKDQQNEKGVVVETPERTQIAAPISKFEDSPVFSYINSLSPIKPVKSVHFTQTLSTLSFASLPSVFTSPHAGSFKDSKSLKRNQFSDQSNPEPTSDDAKKAETSEGILNATQNPLNEHTDFNSSNSITDNSVVPLNSCSNLESRKLNYETVCPDTSTLKMVGSSASSVPFIINTSENDLFRIETEITAINQVPHNKEVSTCEWDSFISDDSELLNFNSPSDTEPYKVLDHSMLHPTSFNASLMSAQPQINGDNPSENDEGLNRVAENHVMIASTSLNNFEVGEPMEETDNEADSNLYRGIRRRCLLFEIMGSWRKHSEDVSNGSSANVSESNQTVVPNDNNSHPLRNGNDSSRCILPGIGLHLNAIASNLADHEVVKHESLGSGRQFIIAPPAGYPSVGSSQELMTTFSDTPSFENDTGPALNDADDASKTLGFVENAEFNQIGICHCMCLMFSLNFYRERAENAGETEACKRCNCKKSKCLKLYCECFAAGVYCVEPCSCHECFNKPIHEDTVLATRKQIESRNPLAFAPKVIKTSDHMQEVRDESNNTPASARHKRGCNCKKSGCLKKYCECYQGGVGCSVNCRCEGCKNTFGRKDGSGMDLEVNECDGNGSDGSLLHIEAEPVSTAPATPSCFGSARQSISLLNSKGRPPRSFMAIGSFSNQRFEKLNSLESGGTKLQLQTVGENKMSDILEEKTGSSMSGSGVKSCSPNSKRVSPPHSIMGQRSSRNIDEWDEEGNDVYWNWAFNNLFPDNQDHEEPIVEQQLGHEEEPEDE</sequence>
<dbReference type="SMART" id="SM01114">
    <property type="entry name" value="CXC"/>
    <property type="match status" value="2"/>
</dbReference>
<feature type="region of interest" description="Disordered" evidence="4">
    <location>
        <begin position="803"/>
        <end position="825"/>
    </location>
</feature>
<feature type="compositionally biased region" description="Low complexity" evidence="4">
    <location>
        <begin position="748"/>
        <end position="760"/>
    </location>
</feature>
<dbReference type="PANTHER" id="PTHR46159">
    <property type="entry name" value="PROTEIN TESMIN/TSO1-LIKE CXC 2"/>
    <property type="match status" value="1"/>
</dbReference>
<feature type="region of interest" description="Disordered" evidence="4">
    <location>
        <begin position="121"/>
        <end position="150"/>
    </location>
</feature>
<accession>A0A5N6LLD5</accession>
<dbReference type="PROSITE" id="PS51634">
    <property type="entry name" value="CRC"/>
    <property type="match status" value="1"/>
</dbReference>
<name>A0A5N6LLD5_9ASTR</name>
<dbReference type="AlphaFoldDB" id="A0A5N6LLD5"/>